<evidence type="ECO:0000313" key="1">
    <source>
        <dbReference type="EMBL" id="SHM31395.1"/>
    </source>
</evidence>
<evidence type="ECO:0000313" key="2">
    <source>
        <dbReference type="Proteomes" id="UP000183947"/>
    </source>
</evidence>
<reference evidence="2" key="1">
    <citation type="submission" date="2016-11" db="EMBL/GenBank/DDBJ databases">
        <authorList>
            <person name="Varghese N."/>
            <person name="Submissions S."/>
        </authorList>
    </citation>
    <scope>NUCLEOTIDE SEQUENCE [LARGE SCALE GENOMIC DNA]</scope>
    <source>
        <strain evidence="2">DSM 18569</strain>
    </source>
</reference>
<gene>
    <name evidence="1" type="ORF">SAMN02746009_04276</name>
</gene>
<proteinExistence type="predicted"/>
<organism evidence="1 2">
    <name type="scientific">Hymenobacter psychrotolerans DSM 18569</name>
    <dbReference type="NCBI Taxonomy" id="1121959"/>
    <lineage>
        <taxon>Bacteria</taxon>
        <taxon>Pseudomonadati</taxon>
        <taxon>Bacteroidota</taxon>
        <taxon>Cytophagia</taxon>
        <taxon>Cytophagales</taxon>
        <taxon>Hymenobacteraceae</taxon>
        <taxon>Hymenobacter</taxon>
    </lineage>
</organism>
<sequence length="219" mass="25515">MPYLSRAYLKRTWLVEVSPRKEYGRCYKRLEPGRCVEGAPSTRPGFFVLIHTSGLLMEDITDKIFAYRDCSRHLWNSYFLNLNTKGEIWLDYQDEFEAINSILLEDTVLRQKSGVQSITKNEGNYYQAIRVIPNLGPLGFEALFAPPAQSHTQWTVIQLKADDNDFRFMGFFDWTTAQTMENQYARVRLISSGSLPQYIGYDFLLEAWNVVYMTESKEL</sequence>
<dbReference type="AlphaFoldDB" id="A0A1M7HSD6"/>
<dbReference type="EMBL" id="FRAS01000057">
    <property type="protein sequence ID" value="SHM31395.1"/>
    <property type="molecule type" value="Genomic_DNA"/>
</dbReference>
<keyword evidence="2" id="KW-1185">Reference proteome</keyword>
<name>A0A1M7HSD6_9BACT</name>
<protein>
    <submittedName>
        <fullName evidence="1">Uncharacterized protein</fullName>
    </submittedName>
</protein>
<accession>A0A1M7HSD6</accession>
<dbReference type="Proteomes" id="UP000183947">
    <property type="component" value="Unassembled WGS sequence"/>
</dbReference>